<keyword evidence="2" id="KW-1185">Reference proteome</keyword>
<accession>A0A0E9LSW6</accession>
<comment type="caution">
    <text evidence="1">The sequence shown here is derived from an EMBL/GenBank/DDBJ whole genome shotgun (WGS) entry which is preliminary data.</text>
</comment>
<dbReference type="OrthoDB" id="8432779at2"/>
<dbReference type="STRING" id="1236989.JCM15548_1438"/>
<organism evidence="1 2">
    <name type="scientific">Geofilum rubicundum JCM 15548</name>
    <dbReference type="NCBI Taxonomy" id="1236989"/>
    <lineage>
        <taxon>Bacteria</taxon>
        <taxon>Pseudomonadati</taxon>
        <taxon>Bacteroidota</taxon>
        <taxon>Bacteroidia</taxon>
        <taxon>Marinilabiliales</taxon>
        <taxon>Marinilabiliaceae</taxon>
        <taxon>Geofilum</taxon>
    </lineage>
</organism>
<dbReference type="AlphaFoldDB" id="A0A0E9LSW6"/>
<proteinExistence type="predicted"/>
<sequence>MKGDFIVQSQFQFLGEGHDAHRKTGIMFRGSVSEGSPMVACTVHGDGLTSLQFRSVEEAAKKCA</sequence>
<reference evidence="1 2" key="1">
    <citation type="journal article" date="2015" name="Microbes Environ.">
        <title>Distribution and evolution of nitrogen fixation genes in the phylum bacteroidetes.</title>
        <authorList>
            <person name="Inoue J."/>
            <person name="Oshima K."/>
            <person name="Suda W."/>
            <person name="Sakamoto M."/>
            <person name="Iino T."/>
            <person name="Noda S."/>
            <person name="Hongoh Y."/>
            <person name="Hattori M."/>
            <person name="Ohkuma M."/>
        </authorList>
    </citation>
    <scope>NUCLEOTIDE SEQUENCE [LARGE SCALE GENOMIC DNA]</scope>
    <source>
        <strain evidence="1">JCM 15548</strain>
    </source>
</reference>
<gene>
    <name evidence="1" type="ORF">JCM15548_1438</name>
</gene>
<name>A0A0E9LSW6_9BACT</name>
<evidence type="ECO:0000313" key="1">
    <source>
        <dbReference type="EMBL" id="GAO28354.1"/>
    </source>
</evidence>
<dbReference type="RefSeq" id="WP_062122183.1">
    <property type="nucleotide sequence ID" value="NZ_BAZW01000002.1"/>
</dbReference>
<dbReference type="Proteomes" id="UP000032900">
    <property type="component" value="Unassembled WGS sequence"/>
</dbReference>
<protein>
    <submittedName>
        <fullName evidence="1">TolB protein</fullName>
    </submittedName>
</protein>
<dbReference type="EMBL" id="BAZW01000002">
    <property type="protein sequence ID" value="GAO28354.1"/>
    <property type="molecule type" value="Genomic_DNA"/>
</dbReference>
<evidence type="ECO:0000313" key="2">
    <source>
        <dbReference type="Proteomes" id="UP000032900"/>
    </source>
</evidence>